<dbReference type="Proteomes" id="UP000327148">
    <property type="component" value="Unassembled WGS sequence"/>
</dbReference>
<dbReference type="EMBL" id="VYWO01000002">
    <property type="protein sequence ID" value="KAA9301210.1"/>
    <property type="molecule type" value="Genomic_DNA"/>
</dbReference>
<evidence type="ECO:0000313" key="2">
    <source>
        <dbReference type="Proteomes" id="UP000327148"/>
    </source>
</evidence>
<reference evidence="1 2" key="1">
    <citation type="submission" date="2019-09" db="EMBL/GenBank/DDBJ databases">
        <title>Draft genome sequence assemblies of isolates from the urinary tract.</title>
        <authorList>
            <person name="Mores C.R."/>
            <person name="Putonti C."/>
            <person name="Wolfe A.J."/>
        </authorList>
    </citation>
    <scope>NUCLEOTIDE SEQUENCE [LARGE SCALE GENOMIC DNA]</scope>
    <source>
        <strain evidence="1 2">UMB623</strain>
    </source>
</reference>
<evidence type="ECO:0000313" key="1">
    <source>
        <dbReference type="EMBL" id="KAA9301210.1"/>
    </source>
</evidence>
<dbReference type="AlphaFoldDB" id="A0A5N1GR86"/>
<dbReference type="OrthoDB" id="2135168at2"/>
<dbReference type="InterPro" id="IPR024524">
    <property type="entry name" value="DUF3800"/>
</dbReference>
<comment type="caution">
    <text evidence="1">The sequence shown here is derived from an EMBL/GenBank/DDBJ whole genome shotgun (WGS) entry which is preliminary data.</text>
</comment>
<accession>A0A5N1GR86</accession>
<name>A0A5N1GR86_9LACT</name>
<protein>
    <submittedName>
        <fullName evidence="1">DUF3800 domain-containing protein</fullName>
    </submittedName>
</protein>
<dbReference type="Pfam" id="PF12686">
    <property type="entry name" value="DUF3800"/>
    <property type="match status" value="1"/>
</dbReference>
<gene>
    <name evidence="1" type="ORF">F6I03_04900</name>
</gene>
<sequence>MTWTRRQEMQLFVDESGSINRKKNPDGRYFVMAFVQTDRPDHVAEIFRRNKQSYLDKSQSKKTADEEIKGSNMPDGMKAQIFKALREETDAVFHYLVIDNFQVYPNLLRKPSLTFNYFVGLAIKEIAGHRQNEKENLQMMIDNRNQALRSLNSLEEYLQIIMTIEKRWLHDVHVEYKDSQDENMIQVADIFANTVFRVCRSEAHGKSNPDNEDLLALCRIGKKRFFPQGKSELSLFK</sequence>
<proteinExistence type="predicted"/>
<organism evidence="1 2">
    <name type="scientific">Aerococcus sanguinicola</name>
    <dbReference type="NCBI Taxonomy" id="119206"/>
    <lineage>
        <taxon>Bacteria</taxon>
        <taxon>Bacillati</taxon>
        <taxon>Bacillota</taxon>
        <taxon>Bacilli</taxon>
        <taxon>Lactobacillales</taxon>
        <taxon>Aerococcaceae</taxon>
        <taxon>Aerococcus</taxon>
    </lineage>
</organism>